<evidence type="ECO:0000256" key="1">
    <source>
        <dbReference type="ARBA" id="ARBA00001947"/>
    </source>
</evidence>
<evidence type="ECO:0000313" key="11">
    <source>
        <dbReference type="Proteomes" id="UP001275084"/>
    </source>
</evidence>
<dbReference type="PROSITE" id="PS51257">
    <property type="entry name" value="PROKAR_LIPOPROTEIN"/>
    <property type="match status" value="1"/>
</dbReference>
<feature type="signal peptide" evidence="8">
    <location>
        <begin position="1"/>
        <end position="17"/>
    </location>
</feature>
<dbReference type="GO" id="GO:0008270">
    <property type="term" value="F:zinc ion binding"/>
    <property type="evidence" value="ECO:0007669"/>
    <property type="project" value="InterPro"/>
</dbReference>
<feature type="chain" id="PRO_5042476127" description="Peptidase M14 domain-containing protein" evidence="8">
    <location>
        <begin position="18"/>
        <end position="435"/>
    </location>
</feature>
<comment type="similarity">
    <text evidence="2 7">Belongs to the peptidase M14 family.</text>
</comment>
<reference evidence="10" key="1">
    <citation type="journal article" date="2023" name="Mol. Phylogenet. Evol.">
        <title>Genome-scale phylogeny and comparative genomics of the fungal order Sordariales.</title>
        <authorList>
            <person name="Hensen N."/>
            <person name="Bonometti L."/>
            <person name="Westerberg I."/>
            <person name="Brannstrom I.O."/>
            <person name="Guillou S."/>
            <person name="Cros-Aarteil S."/>
            <person name="Calhoun S."/>
            <person name="Haridas S."/>
            <person name="Kuo A."/>
            <person name="Mondo S."/>
            <person name="Pangilinan J."/>
            <person name="Riley R."/>
            <person name="LaButti K."/>
            <person name="Andreopoulos B."/>
            <person name="Lipzen A."/>
            <person name="Chen C."/>
            <person name="Yan M."/>
            <person name="Daum C."/>
            <person name="Ng V."/>
            <person name="Clum A."/>
            <person name="Steindorff A."/>
            <person name="Ohm R.A."/>
            <person name="Martin F."/>
            <person name="Silar P."/>
            <person name="Natvig D.O."/>
            <person name="Lalanne C."/>
            <person name="Gautier V."/>
            <person name="Ament-Velasquez S.L."/>
            <person name="Kruys A."/>
            <person name="Hutchinson M.I."/>
            <person name="Powell A.J."/>
            <person name="Barry K."/>
            <person name="Miller A.N."/>
            <person name="Grigoriev I.V."/>
            <person name="Debuchy R."/>
            <person name="Gladieux P."/>
            <person name="Hiltunen Thoren M."/>
            <person name="Johannesson H."/>
        </authorList>
    </citation>
    <scope>NUCLEOTIDE SEQUENCE</scope>
    <source>
        <strain evidence="10">CBS 955.72</strain>
    </source>
</reference>
<evidence type="ECO:0000256" key="2">
    <source>
        <dbReference type="ARBA" id="ARBA00005988"/>
    </source>
</evidence>
<reference evidence="10" key="2">
    <citation type="submission" date="2023-06" db="EMBL/GenBank/DDBJ databases">
        <authorList>
            <consortium name="Lawrence Berkeley National Laboratory"/>
            <person name="Haridas S."/>
            <person name="Hensen N."/>
            <person name="Bonometti L."/>
            <person name="Westerberg I."/>
            <person name="Brannstrom I.O."/>
            <person name="Guillou S."/>
            <person name="Cros-Aarteil S."/>
            <person name="Calhoun S."/>
            <person name="Kuo A."/>
            <person name="Mondo S."/>
            <person name="Pangilinan J."/>
            <person name="Riley R."/>
            <person name="Labutti K."/>
            <person name="Andreopoulos B."/>
            <person name="Lipzen A."/>
            <person name="Chen C."/>
            <person name="Yanf M."/>
            <person name="Daum C."/>
            <person name="Ng V."/>
            <person name="Clum A."/>
            <person name="Steindorff A."/>
            <person name="Ohm R."/>
            <person name="Martin F."/>
            <person name="Silar P."/>
            <person name="Natvig D."/>
            <person name="Lalanne C."/>
            <person name="Gautier V."/>
            <person name="Ament-Velasquez S.L."/>
            <person name="Kruys A."/>
            <person name="Hutchinson M.I."/>
            <person name="Powell A.J."/>
            <person name="Barry K."/>
            <person name="Miller A.N."/>
            <person name="Grigoriev I.V."/>
            <person name="Debuchy R."/>
            <person name="Gladieux P."/>
            <person name="Thoren M.H."/>
            <person name="Johannesson H."/>
        </authorList>
    </citation>
    <scope>NUCLEOTIDE SEQUENCE</scope>
    <source>
        <strain evidence="10">CBS 955.72</strain>
    </source>
</reference>
<organism evidence="10 11">
    <name type="scientific">Lasiosphaeria hispida</name>
    <dbReference type="NCBI Taxonomy" id="260671"/>
    <lineage>
        <taxon>Eukaryota</taxon>
        <taxon>Fungi</taxon>
        <taxon>Dikarya</taxon>
        <taxon>Ascomycota</taxon>
        <taxon>Pezizomycotina</taxon>
        <taxon>Sordariomycetes</taxon>
        <taxon>Sordariomycetidae</taxon>
        <taxon>Sordariales</taxon>
        <taxon>Lasiosphaeriaceae</taxon>
        <taxon>Lasiosphaeria</taxon>
    </lineage>
</organism>
<dbReference type="AlphaFoldDB" id="A0AAJ0MAB6"/>
<sequence>MRPTILLFLSNLLAGQACLTPSERHGTRRSILYRRQTALNNTDTIPVALGNRFQNGTIPYGIGTHPNASFPTVYNIAEIHSSLRSLAAAYNLTTTSLPYPTFQNATMEILTLPGPRHTVLLQAGIHARERGGPDFVINFIADLLHASRAGTGVAYGGQVYSPSEVRTALAQGIVILPLANPDGVRFDQASNGCWRRNRNDTTALQGKDYEETVGVDVNRNFASAWDIRNFLAPGTNAASEDVFREDFHGTGPLSEAEARNLDWVMGRMPDLGWFLDLHSFSGLVGYGWCHDTNQATDPAMNWRNPAYDGKRGALPDDAGKGYVYGEYIDQKTWDIDTLTASRMADGMMGSLGRQFPAVQVPHLYPVSGCASDHGRYRAAVGKSRKDVHGFIIEFGKFNEKAECPFYPTIPEHRANMKEVGAGLMELLLSAARFNA</sequence>
<dbReference type="GO" id="GO:0006508">
    <property type="term" value="P:proteolysis"/>
    <property type="evidence" value="ECO:0007669"/>
    <property type="project" value="UniProtKB-KW"/>
</dbReference>
<dbReference type="InterPro" id="IPR000834">
    <property type="entry name" value="Peptidase_M14"/>
</dbReference>
<feature type="domain" description="Peptidase M14" evidence="9">
    <location>
        <begin position="72"/>
        <end position="435"/>
    </location>
</feature>
<dbReference type="SUPFAM" id="SSF53187">
    <property type="entry name" value="Zn-dependent exopeptidases"/>
    <property type="match status" value="1"/>
</dbReference>
<evidence type="ECO:0000256" key="6">
    <source>
        <dbReference type="ARBA" id="ARBA00023049"/>
    </source>
</evidence>
<evidence type="ECO:0000256" key="4">
    <source>
        <dbReference type="ARBA" id="ARBA00022801"/>
    </source>
</evidence>
<comment type="cofactor">
    <cofactor evidence="1">
        <name>Zn(2+)</name>
        <dbReference type="ChEBI" id="CHEBI:29105"/>
    </cofactor>
</comment>
<evidence type="ECO:0000259" key="9">
    <source>
        <dbReference type="PROSITE" id="PS52035"/>
    </source>
</evidence>
<dbReference type="Proteomes" id="UP001275084">
    <property type="component" value="Unassembled WGS sequence"/>
</dbReference>
<keyword evidence="5" id="KW-0862">Zinc</keyword>
<keyword evidence="8" id="KW-0732">Signal</keyword>
<evidence type="ECO:0000313" key="10">
    <source>
        <dbReference type="EMBL" id="KAK3345947.1"/>
    </source>
</evidence>
<dbReference type="EMBL" id="JAUIQD010000006">
    <property type="protein sequence ID" value="KAK3345947.1"/>
    <property type="molecule type" value="Genomic_DNA"/>
</dbReference>
<gene>
    <name evidence="10" type="ORF">B0T25DRAFT_550688</name>
</gene>
<proteinExistence type="inferred from homology"/>
<protein>
    <recommendedName>
        <fullName evidence="9">Peptidase M14 domain-containing protein</fullName>
    </recommendedName>
</protein>
<dbReference type="PANTHER" id="PTHR11705:SF143">
    <property type="entry name" value="SLL0236 PROTEIN"/>
    <property type="match status" value="1"/>
</dbReference>
<dbReference type="SMART" id="SM00631">
    <property type="entry name" value="Zn_pept"/>
    <property type="match status" value="1"/>
</dbReference>
<keyword evidence="3" id="KW-0645">Protease</keyword>
<keyword evidence="6" id="KW-0482">Metalloprotease</keyword>
<dbReference type="GO" id="GO:0004181">
    <property type="term" value="F:metallocarboxypeptidase activity"/>
    <property type="evidence" value="ECO:0007669"/>
    <property type="project" value="InterPro"/>
</dbReference>
<evidence type="ECO:0000256" key="8">
    <source>
        <dbReference type="SAM" id="SignalP"/>
    </source>
</evidence>
<evidence type="ECO:0000256" key="3">
    <source>
        <dbReference type="ARBA" id="ARBA00022670"/>
    </source>
</evidence>
<comment type="caution">
    <text evidence="7">Lacks conserved residue(s) required for the propagation of feature annotation.</text>
</comment>
<evidence type="ECO:0000256" key="5">
    <source>
        <dbReference type="ARBA" id="ARBA00022833"/>
    </source>
</evidence>
<dbReference type="PANTHER" id="PTHR11705">
    <property type="entry name" value="PROTEASE FAMILY M14 CARBOXYPEPTIDASE A,B"/>
    <property type="match status" value="1"/>
</dbReference>
<name>A0AAJ0MAB6_9PEZI</name>
<dbReference type="Pfam" id="PF00246">
    <property type="entry name" value="Peptidase_M14"/>
    <property type="match status" value="1"/>
</dbReference>
<dbReference type="PROSITE" id="PS52035">
    <property type="entry name" value="PEPTIDASE_M14"/>
    <property type="match status" value="1"/>
</dbReference>
<keyword evidence="11" id="KW-1185">Reference proteome</keyword>
<dbReference type="Gene3D" id="3.40.630.10">
    <property type="entry name" value="Zn peptidases"/>
    <property type="match status" value="1"/>
</dbReference>
<keyword evidence="4" id="KW-0378">Hydrolase</keyword>
<evidence type="ECO:0000256" key="7">
    <source>
        <dbReference type="PROSITE-ProRule" id="PRU01379"/>
    </source>
</evidence>
<accession>A0AAJ0MAB6</accession>
<comment type="caution">
    <text evidence="10">The sequence shown here is derived from an EMBL/GenBank/DDBJ whole genome shotgun (WGS) entry which is preliminary data.</text>
</comment>